<dbReference type="RefSeq" id="WP_316247424.1">
    <property type="nucleotide sequence ID" value="NZ_CP143423.1"/>
</dbReference>
<evidence type="ECO:0000313" key="2">
    <source>
        <dbReference type="Proteomes" id="UP001318682"/>
    </source>
</evidence>
<gene>
    <name evidence="1" type="ORF">ROLI_041980</name>
</gene>
<keyword evidence="2" id="KW-1185">Reference proteome</keyword>
<reference evidence="2" key="1">
    <citation type="submission" date="2024-01" db="EMBL/GenBank/DDBJ databases">
        <title>Roseobacter fucihabitans sp. nov., isolated from the brown alga Fucus spiralis.</title>
        <authorList>
            <person name="Hahnke S."/>
            <person name="Berger M."/>
            <person name="Schlingloff A."/>
            <person name="Athale I."/>
            <person name="Neumann-Schaal M."/>
            <person name="Adenaya A."/>
            <person name="Poehlein A."/>
            <person name="Daniel R."/>
            <person name="Pertersen J."/>
            <person name="Brinkhoff T."/>
        </authorList>
    </citation>
    <scope>NUCLEOTIDE SEQUENCE [LARGE SCALE GENOMIC DNA]</scope>
    <source>
        <strain evidence="2">B14</strain>
    </source>
</reference>
<name>A0ABZ2BYB2_9RHOB</name>
<protein>
    <submittedName>
        <fullName evidence="1">Uncharacterized protein</fullName>
    </submittedName>
</protein>
<organism evidence="1 2">
    <name type="scientific">Roseobacter fucihabitans</name>
    <dbReference type="NCBI Taxonomy" id="1537242"/>
    <lineage>
        <taxon>Bacteria</taxon>
        <taxon>Pseudomonadati</taxon>
        <taxon>Pseudomonadota</taxon>
        <taxon>Alphaproteobacteria</taxon>
        <taxon>Rhodobacterales</taxon>
        <taxon>Roseobacteraceae</taxon>
        <taxon>Roseobacter</taxon>
    </lineage>
</organism>
<dbReference type="Proteomes" id="UP001318682">
    <property type="component" value="Chromosome"/>
</dbReference>
<evidence type="ECO:0000313" key="1">
    <source>
        <dbReference type="EMBL" id="WVX51097.1"/>
    </source>
</evidence>
<proteinExistence type="predicted"/>
<dbReference type="EMBL" id="CP143423">
    <property type="protein sequence ID" value="WVX51097.1"/>
    <property type="molecule type" value="Genomic_DNA"/>
</dbReference>
<sequence>MMLRTIAVSLSLTVAAQPGWGADFSDPTWPCVQRKVENLSLGLMWPYPVDPQAQPASDAERADIAQLAGYLSLRRVEIETLKPRVAQFAQTYQGDVEALGLVFASVFDTLSTRRGRIIDGIGDFSLSQIALADQIDKARGEMDAGLAATEPDYDRIDKLEEQLDWDQVIYTDRQRNITYLCETPTLLERRLFGIAQMLQQVAQEPG</sequence>
<accession>A0ABZ2BYB2</accession>